<proteinExistence type="predicted"/>
<dbReference type="InterPro" id="IPR039910">
    <property type="entry name" value="D15-like"/>
</dbReference>
<evidence type="ECO:0000256" key="6">
    <source>
        <dbReference type="ARBA" id="ARBA00023136"/>
    </source>
</evidence>
<dbReference type="AlphaFoldDB" id="A0A7C1NG63"/>
<accession>A0A7C1NG63</accession>
<reference evidence="10" key="1">
    <citation type="journal article" date="2020" name="mSystems">
        <title>Genome- and Community-Level Interaction Insights into Carbon Utilization and Element Cycling Functions of Hydrothermarchaeota in Hydrothermal Sediment.</title>
        <authorList>
            <person name="Zhou Z."/>
            <person name="Liu Y."/>
            <person name="Xu W."/>
            <person name="Pan J."/>
            <person name="Luo Z.H."/>
            <person name="Li M."/>
        </authorList>
    </citation>
    <scope>NUCLEOTIDE SEQUENCE [LARGE SCALE GENOMIC DNA]</scope>
    <source>
        <strain evidence="10">SpSt-265</strain>
    </source>
</reference>
<evidence type="ECO:0000256" key="7">
    <source>
        <dbReference type="ARBA" id="ARBA00023237"/>
    </source>
</evidence>
<keyword evidence="3" id="KW-0812">Transmembrane</keyword>
<dbReference type="Gene3D" id="2.40.160.50">
    <property type="entry name" value="membrane protein fhac: a member of the omp85/tpsb transporter family"/>
    <property type="match status" value="1"/>
</dbReference>
<keyword evidence="4" id="KW-0732">Signal</keyword>
<dbReference type="GO" id="GO:0009279">
    <property type="term" value="C:cell outer membrane"/>
    <property type="evidence" value="ECO:0007669"/>
    <property type="project" value="UniProtKB-UniRule"/>
</dbReference>
<comment type="caution">
    <text evidence="10">The sequence shown here is derived from an EMBL/GenBank/DDBJ whole genome shotgun (WGS) entry which is preliminary data.</text>
</comment>
<evidence type="ECO:0000259" key="9">
    <source>
        <dbReference type="PROSITE" id="PS51779"/>
    </source>
</evidence>
<evidence type="ECO:0000256" key="5">
    <source>
        <dbReference type="ARBA" id="ARBA00022737"/>
    </source>
</evidence>
<sequence>MNSLFLTALILNQLSNADTGRIALLKIAASTAQCDPALVIRTSGLVEQQIYTHSNFRSSLADAIRKIYDLGLFSQVTAETTRVADGIYLNFVVQEYPKLRYVEFEGYRRIRKKDLQARIKTKTGEIITAKKVFDWQQELLKLYKQKGFLLVNIQSIQSKPDSSGEVILTFQIDEGEPVKIRNIEIYGNEHFTDPQIEIKLVNRQKTWYRKGALKEEELPRDLERVVDFYKQQGFIDARIIDYDVKFDQGWVDINIYLTEGKRYYFGAAKITGNTIIDSTRLYSLIRYHSGSVYNIKLAQATLAEIYNIYSEEGYIYAQITPVEKINADTVYINYDIKEGIPAMIRLVKIEGNQQTRDKVIRREISSLPGYVFKRSEIMRSQRDIFNLGFFDDVTIDYRQVDTAGTIDLIYKVKEKSFFGTIGAGITYSAQDKLAGYVELQQPNLLGRGWRSSLKLEKGGKKTDFQLSFTEPWLFDTPVSAGFDISYLTRDYNYYSKQIMSGGISFSRPLPLDYSRIYFLLRLSDGYVPPASISSGYKPSKTFNIYRDTVHKTSFLPSITLTRDSRDYIFNPLTGSVTSYSLDLSFWDIHFHRHTIDLTQYLPLFWKFGIKGRARLGYISGFSNHDTIPLSERFYPGGTGVDGIRGYGESSIGPYDAGFPIGGTMLSIFSFEYRLRLNPQVTFLAFFDAGNTWNQPEQFSLSDLKRGAGFGIRLEIPMLGLIGFDLGYGFDKLQPGWEPHFQLGTTF</sequence>
<evidence type="ECO:0000256" key="3">
    <source>
        <dbReference type="ARBA" id="ARBA00022692"/>
    </source>
</evidence>
<dbReference type="InterPro" id="IPR034746">
    <property type="entry name" value="POTRA"/>
</dbReference>
<evidence type="ECO:0000256" key="1">
    <source>
        <dbReference type="ARBA" id="ARBA00004370"/>
    </source>
</evidence>
<dbReference type="PANTHER" id="PTHR12815">
    <property type="entry name" value="SORTING AND ASSEMBLY MACHINERY SAMM50 PROTEIN FAMILY MEMBER"/>
    <property type="match status" value="1"/>
</dbReference>
<dbReference type="PANTHER" id="PTHR12815:SF47">
    <property type="entry name" value="TRANSLOCATION AND ASSEMBLY MODULE SUBUNIT TAMA"/>
    <property type="match status" value="1"/>
</dbReference>
<protein>
    <recommendedName>
        <fullName evidence="8">Outer membrane protein assembly factor BamA</fullName>
    </recommendedName>
</protein>
<keyword evidence="6" id="KW-0472">Membrane</keyword>
<dbReference type="EMBL" id="DSLG01000002">
    <property type="protein sequence ID" value="HEA86674.1"/>
    <property type="molecule type" value="Genomic_DNA"/>
</dbReference>
<dbReference type="Pfam" id="PF01103">
    <property type="entry name" value="Omp85"/>
    <property type="match status" value="1"/>
</dbReference>
<dbReference type="Gene3D" id="3.10.20.310">
    <property type="entry name" value="membrane protein fhac"/>
    <property type="match status" value="5"/>
</dbReference>
<dbReference type="GO" id="GO:0071709">
    <property type="term" value="P:membrane assembly"/>
    <property type="evidence" value="ECO:0007669"/>
    <property type="project" value="InterPro"/>
</dbReference>
<dbReference type="InterPro" id="IPR000184">
    <property type="entry name" value="Bac_surfAg_D15"/>
</dbReference>
<keyword evidence="2" id="KW-1134">Transmembrane beta strand</keyword>
<dbReference type="InterPro" id="IPR023707">
    <property type="entry name" value="OM_assembly_BamA"/>
</dbReference>
<dbReference type="PIRSF" id="PIRSF006076">
    <property type="entry name" value="OM_assembly_OMP85"/>
    <property type="match status" value="1"/>
</dbReference>
<evidence type="ECO:0000256" key="4">
    <source>
        <dbReference type="ARBA" id="ARBA00022729"/>
    </source>
</evidence>
<keyword evidence="5" id="KW-0677">Repeat</keyword>
<dbReference type="NCBIfam" id="TIGR03303">
    <property type="entry name" value="OM_YaeT"/>
    <property type="match status" value="1"/>
</dbReference>
<name>A0A7C1NG63_UNCW3</name>
<feature type="domain" description="POTRA" evidence="9">
    <location>
        <begin position="97"/>
        <end position="175"/>
    </location>
</feature>
<dbReference type="Pfam" id="PF07244">
    <property type="entry name" value="POTRA"/>
    <property type="match status" value="4"/>
</dbReference>
<comment type="subcellular location">
    <subcellularLocation>
        <location evidence="1">Membrane</location>
    </subcellularLocation>
</comment>
<keyword evidence="7" id="KW-0998">Cell outer membrane</keyword>
<evidence type="ECO:0000313" key="10">
    <source>
        <dbReference type="EMBL" id="HEA86674.1"/>
    </source>
</evidence>
<gene>
    <name evidence="10" type="primary">bamA</name>
    <name evidence="10" type="ORF">ENP94_01510</name>
</gene>
<organism evidence="10">
    <name type="scientific">candidate division WOR-3 bacterium</name>
    <dbReference type="NCBI Taxonomy" id="2052148"/>
    <lineage>
        <taxon>Bacteria</taxon>
        <taxon>Bacteria division WOR-3</taxon>
    </lineage>
</organism>
<evidence type="ECO:0000256" key="2">
    <source>
        <dbReference type="ARBA" id="ARBA00022452"/>
    </source>
</evidence>
<dbReference type="InterPro" id="IPR010827">
    <property type="entry name" value="BamA/TamA_POTRA"/>
</dbReference>
<evidence type="ECO:0000256" key="8">
    <source>
        <dbReference type="NCBIfam" id="TIGR03303"/>
    </source>
</evidence>
<dbReference type="PROSITE" id="PS51779">
    <property type="entry name" value="POTRA"/>
    <property type="match status" value="3"/>
</dbReference>
<feature type="domain" description="POTRA" evidence="9">
    <location>
        <begin position="342"/>
        <end position="415"/>
    </location>
</feature>
<feature type="domain" description="POTRA" evidence="9">
    <location>
        <begin position="178"/>
        <end position="260"/>
    </location>
</feature>